<name>A0A433XNA6_9BACL</name>
<reference evidence="2 3" key="1">
    <citation type="submission" date="2018-12" db="EMBL/GenBank/DDBJ databases">
        <authorList>
            <person name="Sun L."/>
            <person name="Chen Z."/>
        </authorList>
    </citation>
    <scope>NUCLEOTIDE SEQUENCE [LARGE SCALE GENOMIC DNA]</scope>
    <source>
        <strain evidence="2 3">3-5-3</strain>
    </source>
</reference>
<protein>
    <submittedName>
        <fullName evidence="2">Nuclear transport factor 2 family protein</fullName>
    </submittedName>
</protein>
<dbReference type="Proteomes" id="UP000272464">
    <property type="component" value="Unassembled WGS sequence"/>
</dbReference>
<dbReference type="AlphaFoldDB" id="A0A433XNA6"/>
<gene>
    <name evidence="2" type="ORF">EJP77_00735</name>
</gene>
<organism evidence="2 3">
    <name type="scientific">Paenibacillus zeisoli</name>
    <dbReference type="NCBI Taxonomy" id="2496267"/>
    <lineage>
        <taxon>Bacteria</taxon>
        <taxon>Bacillati</taxon>
        <taxon>Bacillota</taxon>
        <taxon>Bacilli</taxon>
        <taxon>Bacillales</taxon>
        <taxon>Paenibacillaceae</taxon>
        <taxon>Paenibacillus</taxon>
    </lineage>
</organism>
<evidence type="ECO:0000259" key="1">
    <source>
        <dbReference type="Pfam" id="PF12680"/>
    </source>
</evidence>
<dbReference type="InterPro" id="IPR037401">
    <property type="entry name" value="SnoaL-like"/>
</dbReference>
<comment type="caution">
    <text evidence="2">The sequence shown here is derived from an EMBL/GenBank/DDBJ whole genome shotgun (WGS) entry which is preliminary data.</text>
</comment>
<sequence length="125" mass="14090">MDERKEIINKYIEAYNNFDIQGMMSCLHSDILFRNISNGEVNTETRGIEEFKELAEKSTAIFSSRCQSVTGFAATEDKAEVQIDYEGILAVDLPNGLQTGDKIQLKGRTVFQIKEGKLALIEDYS</sequence>
<dbReference type="Gene3D" id="3.10.450.50">
    <property type="match status" value="1"/>
</dbReference>
<dbReference type="InterPro" id="IPR032710">
    <property type="entry name" value="NTF2-like_dom_sf"/>
</dbReference>
<accession>A0A433XNA6</accession>
<dbReference type="Pfam" id="PF12680">
    <property type="entry name" value="SnoaL_2"/>
    <property type="match status" value="1"/>
</dbReference>
<feature type="domain" description="SnoaL-like" evidence="1">
    <location>
        <begin position="9"/>
        <end position="119"/>
    </location>
</feature>
<evidence type="ECO:0000313" key="2">
    <source>
        <dbReference type="EMBL" id="RUT35582.1"/>
    </source>
</evidence>
<evidence type="ECO:0000313" key="3">
    <source>
        <dbReference type="Proteomes" id="UP000272464"/>
    </source>
</evidence>
<dbReference type="RefSeq" id="WP_127197282.1">
    <property type="nucleotide sequence ID" value="NZ_RZNX01000001.1"/>
</dbReference>
<dbReference type="SUPFAM" id="SSF54427">
    <property type="entry name" value="NTF2-like"/>
    <property type="match status" value="1"/>
</dbReference>
<proteinExistence type="predicted"/>
<dbReference type="OrthoDB" id="582835at2"/>
<keyword evidence="3" id="KW-1185">Reference proteome</keyword>
<dbReference type="EMBL" id="RZNX01000001">
    <property type="protein sequence ID" value="RUT35582.1"/>
    <property type="molecule type" value="Genomic_DNA"/>
</dbReference>